<name>A0ABD1L6M2_9FABA</name>
<sequence length="170" mass="18246">MLRLSRKSCALTISYSFYPSAIAFSLLAELFWDTELKPQNPTPSNPNPVSIAPVNSGILVVLNDTDSRHSVFPSSSSSQMIPLLSRSLLLSSNYLVQSAPSRKFQQSAPVKRACANLVRGLMLLLGLEGDPPREEPSEKLHNVCRRGIVNGGAVVATGGAVRKGNTVVEA</sequence>
<protein>
    <submittedName>
        <fullName evidence="1">Uncharacterized protein</fullName>
    </submittedName>
</protein>
<keyword evidence="2" id="KW-1185">Reference proteome</keyword>
<dbReference type="EMBL" id="JBGMDY010000011">
    <property type="protein sequence ID" value="KAL2319164.1"/>
    <property type="molecule type" value="Genomic_DNA"/>
</dbReference>
<evidence type="ECO:0000313" key="1">
    <source>
        <dbReference type="EMBL" id="KAL2319164.1"/>
    </source>
</evidence>
<dbReference type="AlphaFoldDB" id="A0ABD1L6M2"/>
<gene>
    <name evidence="1" type="ORF">Fmac_033040</name>
</gene>
<dbReference type="Proteomes" id="UP001603857">
    <property type="component" value="Unassembled WGS sequence"/>
</dbReference>
<reference evidence="1 2" key="1">
    <citation type="submission" date="2024-08" db="EMBL/GenBank/DDBJ databases">
        <title>Insights into the chromosomal genome structure of Flemingia macrophylla.</title>
        <authorList>
            <person name="Ding Y."/>
            <person name="Zhao Y."/>
            <person name="Bi W."/>
            <person name="Wu M."/>
            <person name="Zhao G."/>
            <person name="Gong Y."/>
            <person name="Li W."/>
            <person name="Zhang P."/>
        </authorList>
    </citation>
    <scope>NUCLEOTIDE SEQUENCE [LARGE SCALE GENOMIC DNA]</scope>
    <source>
        <strain evidence="1">DYQJB</strain>
        <tissue evidence="1">Leaf</tissue>
    </source>
</reference>
<proteinExistence type="predicted"/>
<organism evidence="1 2">
    <name type="scientific">Flemingia macrophylla</name>
    <dbReference type="NCBI Taxonomy" id="520843"/>
    <lineage>
        <taxon>Eukaryota</taxon>
        <taxon>Viridiplantae</taxon>
        <taxon>Streptophyta</taxon>
        <taxon>Embryophyta</taxon>
        <taxon>Tracheophyta</taxon>
        <taxon>Spermatophyta</taxon>
        <taxon>Magnoliopsida</taxon>
        <taxon>eudicotyledons</taxon>
        <taxon>Gunneridae</taxon>
        <taxon>Pentapetalae</taxon>
        <taxon>rosids</taxon>
        <taxon>fabids</taxon>
        <taxon>Fabales</taxon>
        <taxon>Fabaceae</taxon>
        <taxon>Papilionoideae</taxon>
        <taxon>50 kb inversion clade</taxon>
        <taxon>NPAAA clade</taxon>
        <taxon>indigoferoid/millettioid clade</taxon>
        <taxon>Phaseoleae</taxon>
        <taxon>Flemingia</taxon>
    </lineage>
</organism>
<comment type="caution">
    <text evidence="1">The sequence shown here is derived from an EMBL/GenBank/DDBJ whole genome shotgun (WGS) entry which is preliminary data.</text>
</comment>
<accession>A0ABD1L6M2</accession>
<evidence type="ECO:0000313" key="2">
    <source>
        <dbReference type="Proteomes" id="UP001603857"/>
    </source>
</evidence>